<sequence length="296" mass="33195">MVAVRSFGEAIDFLVKYKKLLLLTIIPALISGVASPFVEEYPETQRFSDIIIERYGAISPEINWKLYIPVVILVVTILSGIEFGIIDFAIKAKRGKVDKFSLKEIAIYGLRNAGWGLLLTIISSLYLLALVIGGSIPFIILLLVFDIVDFLEPLVPIVELLFVIWVLILTLFSLSVSGLVFPRFVDTRSLREALRVIKYGRRYKASMIGFGALLGLSSFALLMAVGIVEMSVYMFSMNTVARLLASLLTVPLIALLSLFVIIAETIFYENVRADYEERRALFYTLYSNLTNLEDVQ</sequence>
<dbReference type="GeneID" id="13301450"/>
<dbReference type="Proteomes" id="UP000324354">
    <property type="component" value="Chromosome"/>
</dbReference>
<dbReference type="RefSeq" id="WP_011011986.1">
    <property type="nucleotide sequence ID" value="NC_003413.1"/>
</dbReference>
<proteinExistence type="predicted"/>
<dbReference type="AlphaFoldDB" id="A0A5C0XNK3"/>
<accession>A0A5C0XNK3</accession>
<feature type="transmembrane region" description="Helical" evidence="1">
    <location>
        <begin position="240"/>
        <end position="262"/>
    </location>
</feature>
<feature type="transmembrane region" description="Helical" evidence="1">
    <location>
        <begin position="66"/>
        <end position="90"/>
    </location>
</feature>
<protein>
    <submittedName>
        <fullName evidence="2">Uncharacterized protein</fullName>
    </submittedName>
</protein>
<organism evidence="2 3">
    <name type="scientific">Pyrococcus furiosus (strain ATCC 43587 / DSM 3638 / JCM 8422 / Vc1)</name>
    <dbReference type="NCBI Taxonomy" id="186497"/>
    <lineage>
        <taxon>Archaea</taxon>
        <taxon>Methanobacteriati</taxon>
        <taxon>Methanobacteriota</taxon>
        <taxon>Thermococci</taxon>
        <taxon>Thermococcales</taxon>
        <taxon>Thermococcaceae</taxon>
        <taxon>Pyrococcus</taxon>
    </lineage>
</organism>
<keyword evidence="1" id="KW-0812">Transmembrane</keyword>
<evidence type="ECO:0000256" key="1">
    <source>
        <dbReference type="SAM" id="Phobius"/>
    </source>
</evidence>
<gene>
    <name evidence="2" type="ORF">PFDSM3638_04265</name>
</gene>
<feature type="transmembrane region" description="Helical" evidence="1">
    <location>
        <begin position="206"/>
        <end position="228"/>
    </location>
</feature>
<keyword evidence="1" id="KW-1133">Transmembrane helix</keyword>
<dbReference type="EMBL" id="CP023154">
    <property type="protein sequence ID" value="QEK78527.1"/>
    <property type="molecule type" value="Genomic_DNA"/>
</dbReference>
<keyword evidence="1" id="KW-0472">Membrane</keyword>
<feature type="transmembrane region" description="Helical" evidence="1">
    <location>
        <begin position="160"/>
        <end position="185"/>
    </location>
</feature>
<evidence type="ECO:0000313" key="2">
    <source>
        <dbReference type="EMBL" id="QEK78527.1"/>
    </source>
</evidence>
<feature type="transmembrane region" description="Helical" evidence="1">
    <location>
        <begin position="125"/>
        <end position="148"/>
    </location>
</feature>
<dbReference type="GeneID" id="41712661"/>
<reference evidence="2 3" key="1">
    <citation type="submission" date="2017-08" db="EMBL/GenBank/DDBJ databases">
        <title>Resequencing and Reannotation of the genome of Pyrococcus furiosus type strain DSM3638.</title>
        <authorList>
            <person name="Reichelt R.M."/>
            <person name="Bunk B."/>
        </authorList>
    </citation>
    <scope>NUCLEOTIDE SEQUENCE [LARGE SCALE GENOMIC DNA]</scope>
    <source>
        <strain evidence="2 3">DSM 3638</strain>
    </source>
</reference>
<name>A0A5C0XNK3_PYRFU</name>
<feature type="transmembrane region" description="Helical" evidence="1">
    <location>
        <begin position="20"/>
        <end position="38"/>
    </location>
</feature>
<evidence type="ECO:0000313" key="3">
    <source>
        <dbReference type="Proteomes" id="UP000324354"/>
    </source>
</evidence>
<dbReference type="OrthoDB" id="381259at2157"/>